<dbReference type="Gene3D" id="3.20.20.80">
    <property type="entry name" value="Glycosidases"/>
    <property type="match status" value="1"/>
</dbReference>
<dbReference type="InterPro" id="IPR017853">
    <property type="entry name" value="GH"/>
</dbReference>
<dbReference type="GO" id="GO:0016787">
    <property type="term" value="F:hydrolase activity"/>
    <property type="evidence" value="ECO:0007669"/>
    <property type="project" value="UniProtKB-KW"/>
</dbReference>
<feature type="compositionally biased region" description="Basic and acidic residues" evidence="1">
    <location>
        <begin position="36"/>
        <end position="59"/>
    </location>
</feature>
<evidence type="ECO:0000256" key="2">
    <source>
        <dbReference type="SAM" id="SignalP"/>
    </source>
</evidence>
<evidence type="ECO:0000259" key="3">
    <source>
        <dbReference type="Pfam" id="PF13200"/>
    </source>
</evidence>
<gene>
    <name evidence="4" type="ORF">QYF49_05435</name>
</gene>
<feature type="compositionally biased region" description="Polar residues" evidence="1">
    <location>
        <begin position="25"/>
        <end position="35"/>
    </location>
</feature>
<evidence type="ECO:0000313" key="5">
    <source>
        <dbReference type="Proteomes" id="UP001168694"/>
    </source>
</evidence>
<comment type="caution">
    <text evidence="4">The sequence shown here is derived from an EMBL/GenBank/DDBJ whole genome shotgun (WGS) entry which is preliminary data.</text>
</comment>
<dbReference type="RefSeq" id="WP_290398586.1">
    <property type="nucleotide sequence ID" value="NZ_JAUHLN010000001.1"/>
</dbReference>
<keyword evidence="5" id="KW-1185">Reference proteome</keyword>
<accession>A0ABT8E3J0</accession>
<sequence length="410" mass="45939">MKTIFGRLTLAFLLVCGGLAGCGTTEKTSGGSSQKAEAKNEPAESAQKEEIASKAESAQKQEAVPQKAAAPVNKPKNVTVKGVYMSGSSAGNHTKFNEMVNLVDDTELNSIVMDVKDDEGKMTYDSSVPEVNHYGSDHHPKVSDISQRMKVLKGKDIYSIARIVTFKDPYMANKKKEFAMKKKDGSLYYNDGIPWVDPYKEEYWKYVTAVAKDAAKQGFDEIQFDYVRFPDNGEQVDREVKFANPNKKSKAQNIHDFLLYAKKELKPYGVKVSADVFGVSTSQKDDSGIGQQWESVTPAVDVISPMTYPSHYGPGVYGIRVPDAKPYELIKKALTPAINRDKVLQEQKKPVAEIRPWYQDFTATWVDGHIKYGPQQIKDQIRAGQELGVDEYMLWNPQNKYTEEAFKKVK</sequence>
<keyword evidence="4" id="KW-0378">Hydrolase</keyword>
<dbReference type="Pfam" id="PF13200">
    <property type="entry name" value="DUF4015"/>
    <property type="match status" value="1"/>
</dbReference>
<evidence type="ECO:0000313" key="4">
    <source>
        <dbReference type="EMBL" id="MDN4072473.1"/>
    </source>
</evidence>
<dbReference type="Proteomes" id="UP001168694">
    <property type="component" value="Unassembled WGS sequence"/>
</dbReference>
<dbReference type="EMBL" id="JAUHLN010000001">
    <property type="protein sequence ID" value="MDN4072473.1"/>
    <property type="molecule type" value="Genomic_DNA"/>
</dbReference>
<feature type="domain" description="DUF4015" evidence="3">
    <location>
        <begin position="82"/>
        <end position="401"/>
    </location>
</feature>
<reference evidence="4" key="1">
    <citation type="submission" date="2023-06" db="EMBL/GenBank/DDBJ databases">
        <title>Draft Genome Sequences of Representative Paenibacillus Polymyxa, Bacillus cereus, Fictibacillus sp., and Brevibacillus agri Strains Isolated from Amazonian Dark Earth.</title>
        <authorList>
            <person name="Pellegrinetti T.A."/>
            <person name="Cunha I.C.M."/>
            <person name="Chaves M.G."/>
            <person name="Freitas A.S."/>
            <person name="Silva A.V.R."/>
            <person name="Tsai S.M."/>
            <person name="Mendes L.W."/>
        </authorList>
    </citation>
    <scope>NUCLEOTIDE SEQUENCE</scope>
    <source>
        <strain evidence="4">CENA-BCM004</strain>
    </source>
</reference>
<dbReference type="SUPFAM" id="SSF51445">
    <property type="entry name" value="(Trans)glycosidases"/>
    <property type="match status" value="1"/>
</dbReference>
<proteinExistence type="predicted"/>
<evidence type="ECO:0000256" key="1">
    <source>
        <dbReference type="SAM" id="MobiDB-lite"/>
    </source>
</evidence>
<organism evidence="4 5">
    <name type="scientific">Fictibacillus terranigra</name>
    <dbReference type="NCBI Taxonomy" id="3058424"/>
    <lineage>
        <taxon>Bacteria</taxon>
        <taxon>Bacillati</taxon>
        <taxon>Bacillota</taxon>
        <taxon>Bacilli</taxon>
        <taxon>Bacillales</taxon>
        <taxon>Fictibacillaceae</taxon>
        <taxon>Fictibacillus</taxon>
    </lineage>
</organism>
<feature type="region of interest" description="Disordered" evidence="1">
    <location>
        <begin position="25"/>
        <end position="71"/>
    </location>
</feature>
<feature type="signal peptide" evidence="2">
    <location>
        <begin position="1"/>
        <end position="20"/>
    </location>
</feature>
<protein>
    <submittedName>
        <fullName evidence="4">Glycoside hydrolase</fullName>
    </submittedName>
</protein>
<feature type="chain" id="PRO_5046430868" evidence="2">
    <location>
        <begin position="21"/>
        <end position="410"/>
    </location>
</feature>
<keyword evidence="2" id="KW-0732">Signal</keyword>
<name>A0ABT8E3J0_9BACL</name>
<dbReference type="PROSITE" id="PS51257">
    <property type="entry name" value="PROKAR_LIPOPROTEIN"/>
    <property type="match status" value="1"/>
</dbReference>
<dbReference type="InterPro" id="IPR025275">
    <property type="entry name" value="DUF4015"/>
</dbReference>